<protein>
    <submittedName>
        <fullName evidence="2">Uncharacterized protein</fullName>
    </submittedName>
</protein>
<dbReference type="EMBL" id="JAAWWB010000001">
    <property type="protein sequence ID" value="KAG6792895.1"/>
    <property type="molecule type" value="Genomic_DNA"/>
</dbReference>
<reference evidence="2" key="1">
    <citation type="journal article" date="2020" name="bioRxiv">
        <title>Hybrid origin of Populus tomentosa Carr. identified through genome sequencing and phylogenomic analysis.</title>
        <authorList>
            <person name="An X."/>
            <person name="Gao K."/>
            <person name="Chen Z."/>
            <person name="Li J."/>
            <person name="Yang X."/>
            <person name="Yang X."/>
            <person name="Zhou J."/>
            <person name="Guo T."/>
            <person name="Zhao T."/>
            <person name="Huang S."/>
            <person name="Miao D."/>
            <person name="Khan W.U."/>
            <person name="Rao P."/>
            <person name="Ye M."/>
            <person name="Lei B."/>
            <person name="Liao W."/>
            <person name="Wang J."/>
            <person name="Ji L."/>
            <person name="Li Y."/>
            <person name="Guo B."/>
            <person name="Mustafa N.S."/>
            <person name="Li S."/>
            <person name="Yun Q."/>
            <person name="Keller S.R."/>
            <person name="Mao J."/>
            <person name="Zhang R."/>
            <person name="Strauss S.H."/>
        </authorList>
    </citation>
    <scope>NUCLEOTIDE SEQUENCE</scope>
    <source>
        <strain evidence="2">GM15</strain>
        <tissue evidence="2">Leaf</tissue>
    </source>
</reference>
<organism evidence="2 3">
    <name type="scientific">Populus tomentosa</name>
    <name type="common">Chinese white poplar</name>
    <dbReference type="NCBI Taxonomy" id="118781"/>
    <lineage>
        <taxon>Eukaryota</taxon>
        <taxon>Viridiplantae</taxon>
        <taxon>Streptophyta</taxon>
        <taxon>Embryophyta</taxon>
        <taxon>Tracheophyta</taxon>
        <taxon>Spermatophyta</taxon>
        <taxon>Magnoliopsida</taxon>
        <taxon>eudicotyledons</taxon>
        <taxon>Gunneridae</taxon>
        <taxon>Pentapetalae</taxon>
        <taxon>rosids</taxon>
        <taxon>fabids</taxon>
        <taxon>Malpighiales</taxon>
        <taxon>Salicaceae</taxon>
        <taxon>Saliceae</taxon>
        <taxon>Populus</taxon>
    </lineage>
</organism>
<keyword evidence="1" id="KW-1133">Transmembrane helix</keyword>
<comment type="caution">
    <text evidence="2">The sequence shown here is derived from an EMBL/GenBank/DDBJ whole genome shotgun (WGS) entry which is preliminary data.</text>
</comment>
<dbReference type="Proteomes" id="UP000886885">
    <property type="component" value="Chromosome 1A"/>
</dbReference>
<name>A0A8X8DIZ8_POPTO</name>
<feature type="transmembrane region" description="Helical" evidence="1">
    <location>
        <begin position="111"/>
        <end position="130"/>
    </location>
</feature>
<proteinExistence type="predicted"/>
<dbReference type="AlphaFoldDB" id="A0A8X8DIZ8"/>
<keyword evidence="1" id="KW-0812">Transmembrane</keyword>
<evidence type="ECO:0000313" key="3">
    <source>
        <dbReference type="Proteomes" id="UP000886885"/>
    </source>
</evidence>
<gene>
    <name evidence="2" type="ORF">POTOM_002057</name>
</gene>
<evidence type="ECO:0000256" key="1">
    <source>
        <dbReference type="SAM" id="Phobius"/>
    </source>
</evidence>
<dbReference type="InterPro" id="IPR040296">
    <property type="entry name" value="PSBT"/>
</dbReference>
<keyword evidence="1" id="KW-0472">Membrane</keyword>
<sequence length="142" mass="15617">MGWRNFDLDVETRQTVSLNHWITYGIPHFLALSFGFTEFNKLGWSTSAPHTRTPQCKRPQSPWLPRFSAAPPSQASLWHLPPGDLWRQVLLEEMKLNHDINKDGSNGRRDVMLAAAAAAAVCSVAGIAVAEGPKPGTPEANS</sequence>
<accession>A0A8X8DIZ8</accession>
<keyword evidence="3" id="KW-1185">Reference proteome</keyword>
<dbReference type="PANTHER" id="PTHR34940:SF1">
    <property type="entry name" value="PHOTOSYSTEM II 5 KDA PROTEIN, CHLOROPLASTIC"/>
    <property type="match status" value="1"/>
</dbReference>
<dbReference type="PANTHER" id="PTHR34940">
    <property type="entry name" value="PHOTOSYSTEM II 5 KDA PROTEIN, CHLOROPLASTIC"/>
    <property type="match status" value="1"/>
</dbReference>
<evidence type="ECO:0000313" key="2">
    <source>
        <dbReference type="EMBL" id="KAG6792895.1"/>
    </source>
</evidence>